<dbReference type="Pfam" id="PF13306">
    <property type="entry name" value="LRR_5"/>
    <property type="match status" value="1"/>
</dbReference>
<proteinExistence type="predicted"/>
<organism evidence="1 2">
    <name type="scientific">Entamoeba nuttalli</name>
    <dbReference type="NCBI Taxonomy" id="412467"/>
    <lineage>
        <taxon>Eukaryota</taxon>
        <taxon>Amoebozoa</taxon>
        <taxon>Evosea</taxon>
        <taxon>Archamoebae</taxon>
        <taxon>Mastigamoebida</taxon>
        <taxon>Entamoebidae</taxon>
        <taxon>Entamoeba</taxon>
    </lineage>
</organism>
<dbReference type="InterPro" id="IPR026906">
    <property type="entry name" value="LRR_5"/>
</dbReference>
<dbReference type="Gene3D" id="3.80.10.10">
    <property type="entry name" value="Ribonuclease Inhibitor"/>
    <property type="match status" value="1"/>
</dbReference>
<sequence>MNESVLISIKIPENLKMINGRNIENRDINEFIIPSSITKLGEYCFCAYYSLQSINIPTSKNRRTLFLLCESLTSINIPTSVSKIGYECFYGCSSLEQLIYQQV</sequence>
<comment type="caution">
    <text evidence="1">The sequence shown here is derived from an EMBL/GenBank/DDBJ whole genome shotgun (WGS) entry which is preliminary data.</text>
</comment>
<protein>
    <recommendedName>
        <fullName evidence="3">Leucine rich repeat protein, BspA family protein</fullName>
    </recommendedName>
</protein>
<dbReference type="SUPFAM" id="SSF52058">
    <property type="entry name" value="L domain-like"/>
    <property type="match status" value="1"/>
</dbReference>
<gene>
    <name evidence="1" type="ORF">ENUP19_0198G0001</name>
</gene>
<dbReference type="InterPro" id="IPR032675">
    <property type="entry name" value="LRR_dom_sf"/>
</dbReference>
<accession>A0ABQ0DNE3</accession>
<keyword evidence="2" id="KW-1185">Reference proteome</keyword>
<evidence type="ECO:0008006" key="3">
    <source>
        <dbReference type="Google" id="ProtNLM"/>
    </source>
</evidence>
<reference evidence="1 2" key="1">
    <citation type="journal article" date="2019" name="PLoS Negl. Trop. Dis.">
        <title>Whole genome sequencing of Entamoeba nuttalli reveals mammalian host-related molecular signatures and a novel octapeptide-repeat surface protein.</title>
        <authorList>
            <person name="Tanaka M."/>
            <person name="Makiuchi T."/>
            <person name="Komiyama T."/>
            <person name="Shiina T."/>
            <person name="Osaki K."/>
            <person name="Tachibana H."/>
        </authorList>
    </citation>
    <scope>NUCLEOTIDE SEQUENCE [LARGE SCALE GENOMIC DNA]</scope>
    <source>
        <strain evidence="1 2">P19-061405</strain>
    </source>
</reference>
<dbReference type="EMBL" id="BAAFRS010000198">
    <property type="protein sequence ID" value="GAB1224382.1"/>
    <property type="molecule type" value="Genomic_DNA"/>
</dbReference>
<evidence type="ECO:0000313" key="1">
    <source>
        <dbReference type="EMBL" id="GAB1224382.1"/>
    </source>
</evidence>
<name>A0ABQ0DNE3_9EUKA</name>
<dbReference type="Proteomes" id="UP001628156">
    <property type="component" value="Unassembled WGS sequence"/>
</dbReference>
<evidence type="ECO:0000313" key="2">
    <source>
        <dbReference type="Proteomes" id="UP001628156"/>
    </source>
</evidence>